<sequence length="153" mass="17910">MLLSLEFNPKSSPKDSERKRNKCFSSTLLENQHLFSRSTKTSSSETINDSRNGDHIRSQERKVAGDKKQEIVTRSIALKRTRYEEEDITEYAIGIIINSKQTRKIHKTYDFVQTRLLQRCDKNNINNKKFSASEIINFLTWRGAKKRVESGYY</sequence>
<dbReference type="Proteomes" id="UP000245609">
    <property type="component" value="Unassembled WGS sequence"/>
</dbReference>
<evidence type="ECO:0000256" key="1">
    <source>
        <dbReference type="SAM" id="MobiDB-lite"/>
    </source>
</evidence>
<accession>A0A2T9ZB25</accession>
<evidence type="ECO:0000313" key="3">
    <source>
        <dbReference type="Proteomes" id="UP000245609"/>
    </source>
</evidence>
<feature type="compositionally biased region" description="Basic and acidic residues" evidence="1">
    <location>
        <begin position="51"/>
        <end position="65"/>
    </location>
</feature>
<protein>
    <submittedName>
        <fullName evidence="2">Uncharacterized protein</fullName>
    </submittedName>
</protein>
<organism evidence="2 3">
    <name type="scientific">Smittium megazygosporum</name>
    <dbReference type="NCBI Taxonomy" id="133381"/>
    <lineage>
        <taxon>Eukaryota</taxon>
        <taxon>Fungi</taxon>
        <taxon>Fungi incertae sedis</taxon>
        <taxon>Zoopagomycota</taxon>
        <taxon>Kickxellomycotina</taxon>
        <taxon>Harpellomycetes</taxon>
        <taxon>Harpellales</taxon>
        <taxon>Legeriomycetaceae</taxon>
        <taxon>Smittium</taxon>
    </lineage>
</organism>
<proteinExistence type="predicted"/>
<feature type="region of interest" description="Disordered" evidence="1">
    <location>
        <begin position="35"/>
        <end position="65"/>
    </location>
</feature>
<keyword evidence="3" id="KW-1185">Reference proteome</keyword>
<feature type="region of interest" description="Disordered" evidence="1">
    <location>
        <begin position="1"/>
        <end position="21"/>
    </location>
</feature>
<feature type="compositionally biased region" description="Polar residues" evidence="1">
    <location>
        <begin position="35"/>
        <end position="50"/>
    </location>
</feature>
<name>A0A2T9ZB25_9FUNG</name>
<gene>
    <name evidence="2" type="ORF">BB560_003788</name>
</gene>
<reference evidence="2 3" key="1">
    <citation type="journal article" date="2018" name="MBio">
        <title>Comparative Genomics Reveals the Core Gene Toolbox for the Fungus-Insect Symbiosis.</title>
        <authorList>
            <person name="Wang Y."/>
            <person name="Stata M."/>
            <person name="Wang W."/>
            <person name="Stajich J.E."/>
            <person name="White M.M."/>
            <person name="Moncalvo J.M."/>
        </authorList>
    </citation>
    <scope>NUCLEOTIDE SEQUENCE [LARGE SCALE GENOMIC DNA]</scope>
    <source>
        <strain evidence="2 3">SC-DP-2</strain>
    </source>
</reference>
<dbReference type="AlphaFoldDB" id="A0A2T9ZB25"/>
<comment type="caution">
    <text evidence="2">The sequence shown here is derived from an EMBL/GenBank/DDBJ whole genome shotgun (WGS) entry which is preliminary data.</text>
</comment>
<dbReference type="EMBL" id="MBFS01000806">
    <property type="protein sequence ID" value="PVV01784.1"/>
    <property type="molecule type" value="Genomic_DNA"/>
</dbReference>
<evidence type="ECO:0000313" key="2">
    <source>
        <dbReference type="EMBL" id="PVV01784.1"/>
    </source>
</evidence>